<name>A0A2T2X362_SULTH</name>
<gene>
    <name evidence="1" type="ORF">C7B47_03045</name>
</gene>
<organism evidence="1 2">
    <name type="scientific">Sulfobacillus thermosulfidooxidans</name>
    <dbReference type="NCBI Taxonomy" id="28034"/>
    <lineage>
        <taxon>Bacteria</taxon>
        <taxon>Bacillati</taxon>
        <taxon>Bacillota</taxon>
        <taxon>Clostridia</taxon>
        <taxon>Eubacteriales</taxon>
        <taxon>Clostridiales Family XVII. Incertae Sedis</taxon>
        <taxon>Sulfobacillus</taxon>
    </lineage>
</organism>
<sequence length="278" mass="31905">MNIEITIVQPENYVHSLAFSEIMETLAYGFHALGHHVELSRNHVSSQIPTVILGANLLAPEVIQSLPPTAILYNLEQITESSPWITPKWMNALRGKILWDYSLRNIEQWTTKGFTPRYVPVGYAPILTRIDRTIHKDIDVIFYGSLNQRRVEILHALQEHHVTVASLAGVYGKARDEVIARSKLALNIHFYVPNIFEVVRASYLVANRIPVLSERNPDTYVPDEWENLAYWAPYNQLIPTCLELLANPHLQSHADERLKLYQSFPFINFLRTAIELSL</sequence>
<protein>
    <recommendedName>
        <fullName evidence="3">Glycosyltransferase family 1 protein</fullName>
    </recommendedName>
</protein>
<evidence type="ECO:0008006" key="3">
    <source>
        <dbReference type="Google" id="ProtNLM"/>
    </source>
</evidence>
<evidence type="ECO:0000313" key="1">
    <source>
        <dbReference type="EMBL" id="PSR28941.1"/>
    </source>
</evidence>
<accession>A0A2T2X362</accession>
<proteinExistence type="predicted"/>
<evidence type="ECO:0000313" key="2">
    <source>
        <dbReference type="Proteomes" id="UP000242705"/>
    </source>
</evidence>
<comment type="caution">
    <text evidence="1">The sequence shown here is derived from an EMBL/GenBank/DDBJ whole genome shotgun (WGS) entry which is preliminary data.</text>
</comment>
<dbReference type="AlphaFoldDB" id="A0A2T2X362"/>
<reference evidence="1 2" key="1">
    <citation type="journal article" date="2014" name="BMC Genomics">
        <title>Comparison of environmental and isolate Sulfobacillus genomes reveals diverse carbon, sulfur, nitrogen, and hydrogen metabolisms.</title>
        <authorList>
            <person name="Justice N.B."/>
            <person name="Norman A."/>
            <person name="Brown C.T."/>
            <person name="Singh A."/>
            <person name="Thomas B.C."/>
            <person name="Banfield J.F."/>
        </authorList>
    </citation>
    <scope>NUCLEOTIDE SEQUENCE [LARGE SCALE GENOMIC DNA]</scope>
    <source>
        <strain evidence="1">AMDSBA5</strain>
    </source>
</reference>
<dbReference type="EMBL" id="PXYX01000004">
    <property type="protein sequence ID" value="PSR28941.1"/>
    <property type="molecule type" value="Genomic_DNA"/>
</dbReference>
<dbReference type="Proteomes" id="UP000242705">
    <property type="component" value="Unassembled WGS sequence"/>
</dbReference>